<keyword evidence="3" id="KW-1185">Reference proteome</keyword>
<gene>
    <name evidence="2" type="ORF">SAMN05216548_105156</name>
</gene>
<name>A0A1H9GUT2_9HYPH</name>
<sequence>MSLASDIDSLRQTAFFEGFPDEHLRFIALAAEPRTFRAGQRIYQAGSLIGSTYAITSGNLVAILGRGQFATRRQIGAGNLIGETALLVESRATETIEAETEVRAMQLQRAVFRRLLEEYPELARDLRAKFTATLQTALGQYTAGASSMMLED</sequence>
<dbReference type="InterPro" id="IPR014710">
    <property type="entry name" value="RmlC-like_jellyroll"/>
</dbReference>
<reference evidence="2 3" key="1">
    <citation type="submission" date="2016-10" db="EMBL/GenBank/DDBJ databases">
        <authorList>
            <person name="de Groot N.N."/>
        </authorList>
    </citation>
    <scope>NUCLEOTIDE SEQUENCE [LARGE SCALE GENOMIC DNA]</scope>
    <source>
        <strain evidence="2 3">A52C2</strain>
    </source>
</reference>
<protein>
    <submittedName>
        <fullName evidence="2">Cyclic nucleotide-binding protein</fullName>
    </submittedName>
</protein>
<dbReference type="InterPro" id="IPR018490">
    <property type="entry name" value="cNMP-bd_dom_sf"/>
</dbReference>
<dbReference type="OrthoDB" id="9807547at2"/>
<dbReference type="InterPro" id="IPR050397">
    <property type="entry name" value="Env_Response_Regulators"/>
</dbReference>
<accession>A0A1H9GUT2</accession>
<dbReference type="EMBL" id="FOFG01000005">
    <property type="protein sequence ID" value="SEQ53837.1"/>
    <property type="molecule type" value="Genomic_DNA"/>
</dbReference>
<dbReference type="SMART" id="SM00100">
    <property type="entry name" value="cNMP"/>
    <property type="match status" value="1"/>
</dbReference>
<dbReference type="RefSeq" id="WP_092496284.1">
    <property type="nucleotide sequence ID" value="NZ_FOFG01000005.1"/>
</dbReference>
<dbReference type="Pfam" id="PF00027">
    <property type="entry name" value="cNMP_binding"/>
    <property type="match status" value="1"/>
</dbReference>
<dbReference type="PANTHER" id="PTHR24567">
    <property type="entry name" value="CRP FAMILY TRANSCRIPTIONAL REGULATORY PROTEIN"/>
    <property type="match status" value="1"/>
</dbReference>
<evidence type="ECO:0000313" key="2">
    <source>
        <dbReference type="EMBL" id="SEQ53837.1"/>
    </source>
</evidence>
<dbReference type="CDD" id="cd00038">
    <property type="entry name" value="CAP_ED"/>
    <property type="match status" value="1"/>
</dbReference>
<evidence type="ECO:0000313" key="3">
    <source>
        <dbReference type="Proteomes" id="UP000199647"/>
    </source>
</evidence>
<dbReference type="Gene3D" id="2.60.120.10">
    <property type="entry name" value="Jelly Rolls"/>
    <property type="match status" value="1"/>
</dbReference>
<dbReference type="AlphaFoldDB" id="A0A1H9GUT2"/>
<dbReference type="PROSITE" id="PS50042">
    <property type="entry name" value="CNMP_BINDING_3"/>
    <property type="match status" value="1"/>
</dbReference>
<feature type="domain" description="Cyclic nucleotide-binding" evidence="1">
    <location>
        <begin position="15"/>
        <end position="133"/>
    </location>
</feature>
<dbReference type="GO" id="GO:0005829">
    <property type="term" value="C:cytosol"/>
    <property type="evidence" value="ECO:0007669"/>
    <property type="project" value="TreeGrafter"/>
</dbReference>
<dbReference type="STRING" id="1855383.SAMN05216548_105156"/>
<dbReference type="GO" id="GO:0003700">
    <property type="term" value="F:DNA-binding transcription factor activity"/>
    <property type="evidence" value="ECO:0007669"/>
    <property type="project" value="TreeGrafter"/>
</dbReference>
<dbReference type="SUPFAM" id="SSF51206">
    <property type="entry name" value="cAMP-binding domain-like"/>
    <property type="match status" value="1"/>
</dbReference>
<proteinExistence type="predicted"/>
<dbReference type="InterPro" id="IPR000595">
    <property type="entry name" value="cNMP-bd_dom"/>
</dbReference>
<organism evidence="2 3">
    <name type="scientific">Faunimonas pinastri</name>
    <dbReference type="NCBI Taxonomy" id="1855383"/>
    <lineage>
        <taxon>Bacteria</taxon>
        <taxon>Pseudomonadati</taxon>
        <taxon>Pseudomonadota</taxon>
        <taxon>Alphaproteobacteria</taxon>
        <taxon>Hyphomicrobiales</taxon>
        <taxon>Afifellaceae</taxon>
        <taxon>Faunimonas</taxon>
    </lineage>
</organism>
<dbReference type="Proteomes" id="UP000199647">
    <property type="component" value="Unassembled WGS sequence"/>
</dbReference>
<dbReference type="PANTHER" id="PTHR24567:SF74">
    <property type="entry name" value="HTH-TYPE TRANSCRIPTIONAL REGULATOR ARCR"/>
    <property type="match status" value="1"/>
</dbReference>
<evidence type="ECO:0000259" key="1">
    <source>
        <dbReference type="PROSITE" id="PS50042"/>
    </source>
</evidence>